<accession>A0ABU9GLN7</accession>
<name>A0ABU9GLN7_9GAMM</name>
<feature type="transmembrane region" description="Helical" evidence="2">
    <location>
        <begin position="73"/>
        <end position="100"/>
    </location>
</feature>
<keyword evidence="2" id="KW-0812">Transmembrane</keyword>
<sequence>MDTNDLSDKNNTSEESHLNEPSNAQKIQDKFDEISNLVDQLSQTLQEIGGWSQSTLQLFFMEWLRNVAAAKKILVCQILFIPLIILFIFSLCVSIGIVFYSITGHLLIGVASFLIAFSAVLLALFFWQKHLLRFLGFKQTISQVKEGMDVISKATKSFD</sequence>
<feature type="region of interest" description="Disordered" evidence="1">
    <location>
        <begin position="1"/>
        <end position="23"/>
    </location>
</feature>
<keyword evidence="2" id="KW-1133">Transmembrane helix</keyword>
<feature type="transmembrane region" description="Helical" evidence="2">
    <location>
        <begin position="106"/>
        <end position="127"/>
    </location>
</feature>
<evidence type="ECO:0000256" key="2">
    <source>
        <dbReference type="SAM" id="Phobius"/>
    </source>
</evidence>
<keyword evidence="4" id="KW-1185">Reference proteome</keyword>
<comment type="caution">
    <text evidence="3">The sequence shown here is derived from an EMBL/GenBank/DDBJ whole genome shotgun (WGS) entry which is preliminary data.</text>
</comment>
<dbReference type="RefSeq" id="WP_341596172.1">
    <property type="nucleotide sequence ID" value="NZ_JBAKAZ010000003.1"/>
</dbReference>
<evidence type="ECO:0000256" key="1">
    <source>
        <dbReference type="SAM" id="MobiDB-lite"/>
    </source>
</evidence>
<keyword evidence="2" id="KW-0472">Membrane</keyword>
<dbReference type="EMBL" id="JBAKAZ010000003">
    <property type="protein sequence ID" value="MEL0628223.1"/>
    <property type="molecule type" value="Genomic_DNA"/>
</dbReference>
<evidence type="ECO:0008006" key="5">
    <source>
        <dbReference type="Google" id="ProtNLM"/>
    </source>
</evidence>
<feature type="compositionally biased region" description="Basic and acidic residues" evidence="1">
    <location>
        <begin position="1"/>
        <end position="18"/>
    </location>
</feature>
<reference evidence="3 4" key="1">
    <citation type="submission" date="2024-02" db="EMBL/GenBank/DDBJ databases">
        <title>Bacteria isolated from the canopy kelp, Nereocystis luetkeana.</title>
        <authorList>
            <person name="Pfister C.A."/>
            <person name="Younker I.T."/>
            <person name="Light S.H."/>
        </authorList>
    </citation>
    <scope>NUCLEOTIDE SEQUENCE [LARGE SCALE GENOMIC DNA]</scope>
    <source>
        <strain evidence="3 4">TI.1.05</strain>
    </source>
</reference>
<organism evidence="3 4">
    <name type="scientific">Psychromonas aquatilis</name>
    <dbReference type="NCBI Taxonomy" id="2005072"/>
    <lineage>
        <taxon>Bacteria</taxon>
        <taxon>Pseudomonadati</taxon>
        <taxon>Pseudomonadota</taxon>
        <taxon>Gammaproteobacteria</taxon>
        <taxon>Alteromonadales</taxon>
        <taxon>Psychromonadaceae</taxon>
        <taxon>Psychromonas</taxon>
    </lineage>
</organism>
<protein>
    <recommendedName>
        <fullName evidence="5">Superfamily III holin-X</fullName>
    </recommendedName>
</protein>
<dbReference type="Proteomes" id="UP001369082">
    <property type="component" value="Unassembled WGS sequence"/>
</dbReference>
<evidence type="ECO:0000313" key="4">
    <source>
        <dbReference type="Proteomes" id="UP001369082"/>
    </source>
</evidence>
<proteinExistence type="predicted"/>
<gene>
    <name evidence="3" type="ORF">V6256_01265</name>
</gene>
<evidence type="ECO:0000313" key="3">
    <source>
        <dbReference type="EMBL" id="MEL0628223.1"/>
    </source>
</evidence>